<protein>
    <submittedName>
        <fullName evidence="1">Uncharacterized protein</fullName>
    </submittedName>
</protein>
<proteinExistence type="predicted"/>
<name>A0A0F8ZQN0_9ZZZZ</name>
<evidence type="ECO:0000313" key="1">
    <source>
        <dbReference type="EMBL" id="KKK62201.1"/>
    </source>
</evidence>
<organism evidence="1">
    <name type="scientific">marine sediment metagenome</name>
    <dbReference type="NCBI Taxonomy" id="412755"/>
    <lineage>
        <taxon>unclassified sequences</taxon>
        <taxon>metagenomes</taxon>
        <taxon>ecological metagenomes</taxon>
    </lineage>
</organism>
<dbReference type="AlphaFoldDB" id="A0A0F8ZQN0"/>
<sequence length="331" mass="35852">RAHRRTGDPEFDASRYWDSRNIKVEPAKAGRPEELQLLFETGTIETAGETNLHLTRIGAVLYWARGSNVKRTVNPTVANPTITSEDPEAGEAVTVISGLAVLGDKLYAAIGAVGIHRRAANGTWTHWSDLDCAGEKIWGIKGRIIAASGASLYVAGATTTSTLLKTLPSGQTWTDVVDGGTVILAAATDGKIYSWSDESGTLMLRGEEDFEGEVPYSLGMAQGVLFIGTGQVSTAAGKIGRLWIAEIVGLRIRNAQVIREWGSGAEALDRVPYSFLGTRDSMYFSVVEDSSETHLWRFHIATAGLSFWKTKGMLICMGEMIGYYQPDDDDD</sequence>
<reference evidence="1" key="1">
    <citation type="journal article" date="2015" name="Nature">
        <title>Complex archaea that bridge the gap between prokaryotes and eukaryotes.</title>
        <authorList>
            <person name="Spang A."/>
            <person name="Saw J.H."/>
            <person name="Jorgensen S.L."/>
            <person name="Zaremba-Niedzwiedzka K."/>
            <person name="Martijn J."/>
            <person name="Lind A.E."/>
            <person name="van Eijk R."/>
            <person name="Schleper C."/>
            <person name="Guy L."/>
            <person name="Ettema T.J."/>
        </authorList>
    </citation>
    <scope>NUCLEOTIDE SEQUENCE</scope>
</reference>
<dbReference type="SUPFAM" id="SSF63825">
    <property type="entry name" value="YWTD domain"/>
    <property type="match status" value="1"/>
</dbReference>
<feature type="non-terminal residue" evidence="1">
    <location>
        <position position="1"/>
    </location>
</feature>
<gene>
    <name evidence="1" type="ORF">LCGC14_3006700</name>
</gene>
<dbReference type="EMBL" id="LAZR01062109">
    <property type="protein sequence ID" value="KKK62201.1"/>
    <property type="molecule type" value="Genomic_DNA"/>
</dbReference>
<comment type="caution">
    <text evidence="1">The sequence shown here is derived from an EMBL/GenBank/DDBJ whole genome shotgun (WGS) entry which is preliminary data.</text>
</comment>
<accession>A0A0F8ZQN0</accession>